<keyword evidence="4 6" id="KW-0472">Membrane</keyword>
<dbReference type="Gene3D" id="1.20.1250.20">
    <property type="entry name" value="MFS general substrate transporter like domains"/>
    <property type="match status" value="1"/>
</dbReference>
<feature type="transmembrane region" description="Helical" evidence="6">
    <location>
        <begin position="174"/>
        <end position="201"/>
    </location>
</feature>
<feature type="transmembrane region" description="Helical" evidence="6">
    <location>
        <begin position="514"/>
        <end position="537"/>
    </location>
</feature>
<dbReference type="EMBL" id="KZ678538">
    <property type="protein sequence ID" value="PSR80196.1"/>
    <property type="molecule type" value="Genomic_DNA"/>
</dbReference>
<dbReference type="InterPro" id="IPR036259">
    <property type="entry name" value="MFS_trans_sf"/>
</dbReference>
<feature type="transmembrane region" description="Helical" evidence="6">
    <location>
        <begin position="207"/>
        <end position="227"/>
    </location>
</feature>
<evidence type="ECO:0000256" key="3">
    <source>
        <dbReference type="ARBA" id="ARBA00022989"/>
    </source>
</evidence>
<feature type="domain" description="Major facilitator superfamily (MFS) profile" evidence="7">
    <location>
        <begin position="52"/>
        <end position="542"/>
    </location>
</feature>
<sequence>MDPEKMAVPPTEVVNKSESDCEASSATSGETQTSSVVQAKAKHPRTNTWCLYFTSVWVVADSVKQDENVVAPAVPSITDSLGDSEDEGWYGTAYFLALSCCQMAWSQVYKVFPAKPVFFGAFLVFELGALVGALAPNSAGVIVGRAISGAGISGTFVGALIIVSYIVPLSFRPLMGAFFSVLIGSTQNGGSVLGGVLTSMLSWRWCFWINLPLGGLSVFLGLVGSSITSPESRRGGKTVKELVRGFDALGLCIWSLAVICLTLILQFGGGRFSWTSGTLVALYVVTAVLFAAFGLVEKRGGERSLVPGRIIKQRSLACSALYILLMQAAKSQLTYYLPIYFQAVLDDSAMQSSVHTLPNFVANTLFQILSGMGISWVGYYTPFMLVGSSIGLAGSALLSTLSVTSTTPQWASYQVLAAVGIAIGYNGPQMAAQTVFQDPRDTPTALTIITTCQDLGGSLGTSIGNAILVDMVQQQLQQLLPDLSTAQISNGGLTGLKNLVAPEQAYLVVEAYAYAIRVVFYGTTALIATTLFLACFVEWKSVKEKAKNTLSDDQETAEQYKS</sequence>
<keyword evidence="2 6" id="KW-0812">Transmembrane</keyword>
<organism evidence="8 9">
    <name type="scientific">Coniella lustricola</name>
    <dbReference type="NCBI Taxonomy" id="2025994"/>
    <lineage>
        <taxon>Eukaryota</taxon>
        <taxon>Fungi</taxon>
        <taxon>Dikarya</taxon>
        <taxon>Ascomycota</taxon>
        <taxon>Pezizomycotina</taxon>
        <taxon>Sordariomycetes</taxon>
        <taxon>Sordariomycetidae</taxon>
        <taxon>Diaporthales</taxon>
        <taxon>Schizoparmaceae</taxon>
        <taxon>Coniella</taxon>
    </lineage>
</organism>
<dbReference type="Gene3D" id="1.20.1720.10">
    <property type="entry name" value="Multidrug resistance protein D"/>
    <property type="match status" value="1"/>
</dbReference>
<proteinExistence type="predicted"/>
<feature type="transmembrane region" description="Helical" evidence="6">
    <location>
        <begin position="147"/>
        <end position="167"/>
    </location>
</feature>
<feature type="transmembrane region" description="Helical" evidence="6">
    <location>
        <begin position="383"/>
        <end position="403"/>
    </location>
</feature>
<reference evidence="8 9" key="1">
    <citation type="journal article" date="2018" name="Mycol. Prog.">
        <title>Coniella lustricola, a new species from submerged detritus.</title>
        <authorList>
            <person name="Raudabaugh D.B."/>
            <person name="Iturriaga T."/>
            <person name="Carver A."/>
            <person name="Mondo S."/>
            <person name="Pangilinan J."/>
            <person name="Lipzen A."/>
            <person name="He G."/>
            <person name="Amirebrahimi M."/>
            <person name="Grigoriev I.V."/>
            <person name="Miller A.N."/>
        </authorList>
    </citation>
    <scope>NUCLEOTIDE SEQUENCE [LARGE SCALE GENOMIC DNA]</scope>
    <source>
        <strain evidence="8 9">B22-T-1</strain>
    </source>
</reference>
<evidence type="ECO:0000256" key="2">
    <source>
        <dbReference type="ARBA" id="ARBA00022692"/>
    </source>
</evidence>
<dbReference type="GO" id="GO:0022857">
    <property type="term" value="F:transmembrane transporter activity"/>
    <property type="evidence" value="ECO:0007669"/>
    <property type="project" value="InterPro"/>
</dbReference>
<dbReference type="InParanoid" id="A0A2T2ZZS8"/>
<keyword evidence="9" id="KW-1185">Reference proteome</keyword>
<dbReference type="AlphaFoldDB" id="A0A2T2ZZS8"/>
<dbReference type="FunCoup" id="A0A2T2ZZS8">
    <property type="interactions" value="56"/>
</dbReference>
<dbReference type="InterPro" id="IPR011701">
    <property type="entry name" value="MFS"/>
</dbReference>
<feature type="transmembrane region" description="Helical" evidence="6">
    <location>
        <begin position="274"/>
        <end position="296"/>
    </location>
</feature>
<evidence type="ECO:0000259" key="7">
    <source>
        <dbReference type="PROSITE" id="PS50850"/>
    </source>
</evidence>
<evidence type="ECO:0000313" key="9">
    <source>
        <dbReference type="Proteomes" id="UP000241462"/>
    </source>
</evidence>
<dbReference type="SUPFAM" id="SSF103473">
    <property type="entry name" value="MFS general substrate transporter"/>
    <property type="match status" value="1"/>
</dbReference>
<dbReference type="GO" id="GO:0005886">
    <property type="term" value="C:plasma membrane"/>
    <property type="evidence" value="ECO:0007669"/>
    <property type="project" value="TreeGrafter"/>
</dbReference>
<feature type="compositionally biased region" description="Polar residues" evidence="5">
    <location>
        <begin position="22"/>
        <end position="37"/>
    </location>
</feature>
<comment type="subcellular location">
    <subcellularLocation>
        <location evidence="1">Membrane</location>
        <topology evidence="1">Multi-pass membrane protein</topology>
    </subcellularLocation>
</comment>
<dbReference type="PANTHER" id="PTHR23501">
    <property type="entry name" value="MAJOR FACILITATOR SUPERFAMILY"/>
    <property type="match status" value="1"/>
</dbReference>
<evidence type="ECO:0000256" key="1">
    <source>
        <dbReference type="ARBA" id="ARBA00004141"/>
    </source>
</evidence>
<accession>A0A2T2ZZS8</accession>
<dbReference type="InterPro" id="IPR020846">
    <property type="entry name" value="MFS_dom"/>
</dbReference>
<evidence type="ECO:0000256" key="4">
    <source>
        <dbReference type="ARBA" id="ARBA00023136"/>
    </source>
</evidence>
<keyword evidence="3 6" id="KW-1133">Transmembrane helix</keyword>
<evidence type="ECO:0000256" key="6">
    <source>
        <dbReference type="SAM" id="Phobius"/>
    </source>
</evidence>
<evidence type="ECO:0000256" key="5">
    <source>
        <dbReference type="SAM" id="MobiDB-lite"/>
    </source>
</evidence>
<feature type="region of interest" description="Disordered" evidence="5">
    <location>
        <begin position="1"/>
        <end position="38"/>
    </location>
</feature>
<dbReference type="Pfam" id="PF07690">
    <property type="entry name" value="MFS_1"/>
    <property type="match status" value="1"/>
</dbReference>
<protein>
    <submittedName>
        <fullName evidence="8">Major facilitator superfamily domain-containing protein</fullName>
    </submittedName>
</protein>
<evidence type="ECO:0000313" key="8">
    <source>
        <dbReference type="EMBL" id="PSR80196.1"/>
    </source>
</evidence>
<dbReference type="PROSITE" id="PS50850">
    <property type="entry name" value="MFS"/>
    <property type="match status" value="1"/>
</dbReference>
<feature type="transmembrane region" description="Helical" evidence="6">
    <location>
        <begin position="316"/>
        <end position="337"/>
    </location>
</feature>
<gene>
    <name evidence="8" type="ORF">BD289DRAFT_490987</name>
</gene>
<dbReference type="OrthoDB" id="5234029at2759"/>
<feature type="transmembrane region" description="Helical" evidence="6">
    <location>
        <begin position="117"/>
        <end position="135"/>
    </location>
</feature>
<dbReference type="Proteomes" id="UP000241462">
    <property type="component" value="Unassembled WGS sequence"/>
</dbReference>
<dbReference type="PANTHER" id="PTHR23501:SF198">
    <property type="entry name" value="AZOLE RESISTANCE PROTEIN 1-RELATED"/>
    <property type="match status" value="1"/>
</dbReference>
<feature type="transmembrane region" description="Helical" evidence="6">
    <location>
        <begin position="248"/>
        <end position="268"/>
    </location>
</feature>
<name>A0A2T2ZZS8_9PEZI</name>